<keyword evidence="7" id="KW-1185">Reference proteome</keyword>
<dbReference type="GO" id="GO:0007166">
    <property type="term" value="P:cell surface receptor signaling pathway"/>
    <property type="evidence" value="ECO:0007669"/>
    <property type="project" value="InterPro"/>
</dbReference>
<dbReference type="PROSITE" id="PS50261">
    <property type="entry name" value="G_PROTEIN_RECEP_F2_4"/>
    <property type="match status" value="1"/>
</dbReference>
<feature type="transmembrane region" description="Helical" evidence="5">
    <location>
        <begin position="160"/>
        <end position="186"/>
    </location>
</feature>
<dbReference type="InterPro" id="IPR017981">
    <property type="entry name" value="GPCR_2-like_7TM"/>
</dbReference>
<evidence type="ECO:0000256" key="5">
    <source>
        <dbReference type="SAM" id="Phobius"/>
    </source>
</evidence>
<dbReference type="RefSeq" id="XP_026675558.1">
    <property type="nucleotide sequence ID" value="XM_026819757.1"/>
</dbReference>
<dbReference type="GeneID" id="108632549"/>
<dbReference type="KEGG" id="ccal:108632549"/>
<dbReference type="GO" id="GO:0004930">
    <property type="term" value="F:G protein-coupled receptor activity"/>
    <property type="evidence" value="ECO:0007669"/>
    <property type="project" value="InterPro"/>
</dbReference>
<evidence type="ECO:0000256" key="2">
    <source>
        <dbReference type="ARBA" id="ARBA00022692"/>
    </source>
</evidence>
<accession>A0AAJ7SCG8</accession>
<evidence type="ECO:0000313" key="8">
    <source>
        <dbReference type="RefSeq" id="XP_026675558.1"/>
    </source>
</evidence>
<evidence type="ECO:0000256" key="3">
    <source>
        <dbReference type="ARBA" id="ARBA00022989"/>
    </source>
</evidence>
<feature type="transmembrane region" description="Helical" evidence="5">
    <location>
        <begin position="68"/>
        <end position="88"/>
    </location>
</feature>
<dbReference type="Proteomes" id="UP000694925">
    <property type="component" value="Unplaced"/>
</dbReference>
<evidence type="ECO:0000259" key="6">
    <source>
        <dbReference type="PROSITE" id="PS50261"/>
    </source>
</evidence>
<keyword evidence="2 5" id="KW-0812">Transmembrane</keyword>
<dbReference type="Pfam" id="PF00002">
    <property type="entry name" value="7tm_2"/>
    <property type="match status" value="1"/>
</dbReference>
<keyword evidence="4 5" id="KW-0472">Membrane</keyword>
<dbReference type="Gene3D" id="1.20.1070.10">
    <property type="entry name" value="Rhodopsin 7-helix transmembrane proteins"/>
    <property type="match status" value="1"/>
</dbReference>
<organism evidence="7 8">
    <name type="scientific">Ceratina calcarata</name>
    <dbReference type="NCBI Taxonomy" id="156304"/>
    <lineage>
        <taxon>Eukaryota</taxon>
        <taxon>Metazoa</taxon>
        <taxon>Ecdysozoa</taxon>
        <taxon>Arthropoda</taxon>
        <taxon>Hexapoda</taxon>
        <taxon>Insecta</taxon>
        <taxon>Pterygota</taxon>
        <taxon>Neoptera</taxon>
        <taxon>Endopterygota</taxon>
        <taxon>Hymenoptera</taxon>
        <taxon>Apocrita</taxon>
        <taxon>Aculeata</taxon>
        <taxon>Apoidea</taxon>
        <taxon>Anthophila</taxon>
        <taxon>Apidae</taxon>
        <taxon>Ceratina</taxon>
        <taxon>Zadontomerus</taxon>
    </lineage>
</organism>
<sequence>MVISVRAYCTEARVFGCSQDLELCISLGLSLQYLRMTVVCWLAAMCHHLYATVASIPRRDDPPTYLKYSLFAWGAPFINLAVAVFLQIREANDIWNTADLTPFNCWFLGTKATIYAYGLPVILLFLSAFYYLIKAAIVSRYTCSMQLEVKQREKMKRRRALQMFLFLKVCIIVGLVAGCGVASRVWKVPFLWAVFCTGHSLQQGEKYSRNSDSVLPLRNRSDCLTFVLSRSLIHTVRRCNSDGTRPIECLETEGAINCWRETSFSERETRNFPPTGLAVALSVACNCRVLKVYARKSYKQPKQQIAHSSSSMQLLAPAPDPV</sequence>
<keyword evidence="3 5" id="KW-1133">Transmembrane helix</keyword>
<feature type="domain" description="G-protein coupled receptors family 2 profile 2" evidence="6">
    <location>
        <begin position="1"/>
        <end position="133"/>
    </location>
</feature>
<dbReference type="PANTHER" id="PTHR45902">
    <property type="entry name" value="LATROPHILIN RECEPTOR-LIKE PROTEIN A"/>
    <property type="match status" value="1"/>
</dbReference>
<dbReference type="GO" id="GO:0016020">
    <property type="term" value="C:membrane"/>
    <property type="evidence" value="ECO:0007669"/>
    <property type="project" value="UniProtKB-SubCell"/>
</dbReference>
<comment type="subcellular location">
    <subcellularLocation>
        <location evidence="1">Membrane</location>
        <topology evidence="1">Multi-pass membrane protein</topology>
    </subcellularLocation>
</comment>
<dbReference type="PANTHER" id="PTHR45902:SF2">
    <property type="entry name" value="G-PROTEIN COUPLED RECEPTORS FAMILY 2 PROFILE 2 DOMAIN-CONTAINING PROTEIN"/>
    <property type="match status" value="1"/>
</dbReference>
<dbReference type="AlphaFoldDB" id="A0AAJ7SCG8"/>
<evidence type="ECO:0000256" key="1">
    <source>
        <dbReference type="ARBA" id="ARBA00004141"/>
    </source>
</evidence>
<protein>
    <submittedName>
        <fullName evidence="8">Uncharacterized protein LOC108632549</fullName>
    </submittedName>
</protein>
<feature type="transmembrane region" description="Helical" evidence="5">
    <location>
        <begin position="114"/>
        <end position="133"/>
    </location>
</feature>
<dbReference type="InterPro" id="IPR000832">
    <property type="entry name" value="GPCR_2_secretin-like"/>
</dbReference>
<evidence type="ECO:0000313" key="7">
    <source>
        <dbReference type="Proteomes" id="UP000694925"/>
    </source>
</evidence>
<evidence type="ECO:0000256" key="4">
    <source>
        <dbReference type="ARBA" id="ARBA00023136"/>
    </source>
</evidence>
<name>A0AAJ7SCG8_9HYME</name>
<reference evidence="8" key="1">
    <citation type="submission" date="2025-08" db="UniProtKB">
        <authorList>
            <consortium name="RefSeq"/>
        </authorList>
    </citation>
    <scope>IDENTIFICATION</scope>
    <source>
        <tissue evidence="8">Whole body</tissue>
    </source>
</reference>
<proteinExistence type="predicted"/>
<gene>
    <name evidence="8" type="primary">LOC108632549</name>
</gene>
<dbReference type="InterPro" id="IPR053231">
    <property type="entry name" value="GPCR_LN-TM7"/>
</dbReference>